<protein>
    <recommendedName>
        <fullName evidence="2">Brf1 TBP-binding domain-containing protein</fullName>
    </recommendedName>
</protein>
<dbReference type="OrthoDB" id="511529at2759"/>
<feature type="compositionally biased region" description="Pro residues" evidence="1">
    <location>
        <begin position="123"/>
        <end position="139"/>
    </location>
</feature>
<organism evidence="3 4">
    <name type="scientific">Diatraea saccharalis</name>
    <name type="common">sugarcane borer</name>
    <dbReference type="NCBI Taxonomy" id="40085"/>
    <lineage>
        <taxon>Eukaryota</taxon>
        <taxon>Metazoa</taxon>
        <taxon>Ecdysozoa</taxon>
        <taxon>Arthropoda</taxon>
        <taxon>Hexapoda</taxon>
        <taxon>Insecta</taxon>
        <taxon>Pterygota</taxon>
        <taxon>Neoptera</taxon>
        <taxon>Endopterygota</taxon>
        <taxon>Lepidoptera</taxon>
        <taxon>Glossata</taxon>
        <taxon>Ditrysia</taxon>
        <taxon>Pyraloidea</taxon>
        <taxon>Crambidae</taxon>
        <taxon>Crambinae</taxon>
        <taxon>Diatraea</taxon>
    </lineage>
</organism>
<dbReference type="EMBL" id="OU893333">
    <property type="protein sequence ID" value="CAG9789055.1"/>
    <property type="molecule type" value="Genomic_DNA"/>
</dbReference>
<proteinExistence type="predicted"/>
<feature type="compositionally biased region" description="Acidic residues" evidence="1">
    <location>
        <begin position="146"/>
        <end position="155"/>
    </location>
</feature>
<reference evidence="3" key="2">
    <citation type="submission" date="2022-10" db="EMBL/GenBank/DDBJ databases">
        <authorList>
            <consortium name="ENA_rothamsted_submissions"/>
            <consortium name="culmorum"/>
            <person name="King R."/>
        </authorList>
    </citation>
    <scope>NUCLEOTIDE SEQUENCE</scope>
</reference>
<feature type="compositionally biased region" description="Polar residues" evidence="1">
    <location>
        <begin position="73"/>
        <end position="82"/>
    </location>
</feature>
<accession>A0A9N9R457</accession>
<dbReference type="InterPro" id="IPR011665">
    <property type="entry name" value="BRF1_TBP-bd_dom"/>
</dbReference>
<dbReference type="Pfam" id="PF07741">
    <property type="entry name" value="BRF1"/>
    <property type="match status" value="1"/>
</dbReference>
<feature type="domain" description="Brf1 TBP-binding" evidence="2">
    <location>
        <begin position="5"/>
        <end position="61"/>
    </location>
</feature>
<reference evidence="3" key="1">
    <citation type="submission" date="2021-12" db="EMBL/GenBank/DDBJ databases">
        <authorList>
            <person name="King R."/>
        </authorList>
    </citation>
    <scope>NUCLEOTIDE SEQUENCE</scope>
</reference>
<dbReference type="AlphaFoldDB" id="A0A9N9R457"/>
<dbReference type="Proteomes" id="UP001153714">
    <property type="component" value="Chromosome 2"/>
</dbReference>
<feature type="region of interest" description="Disordered" evidence="1">
    <location>
        <begin position="64"/>
        <end position="159"/>
    </location>
</feature>
<evidence type="ECO:0000259" key="2">
    <source>
        <dbReference type="Pfam" id="PF07741"/>
    </source>
</evidence>
<gene>
    <name evidence="3" type="ORF">DIATSA_LOCUS6818</name>
</gene>
<evidence type="ECO:0000313" key="4">
    <source>
        <dbReference type="Proteomes" id="UP001153714"/>
    </source>
</evidence>
<keyword evidence="4" id="KW-1185">Reference proteome</keyword>
<sequence length="184" mass="20342">MSTVKEELRAKERLEGKKKKVRGAYKKKVALSAATAGEAIGKMLQEKKISSKINYDILRSLDAHTQDGDTKQPDTQAQSTLPSPARETVSESPTPRKRKRKEPVLRTLPPPPPTNTTTTPIAPATPRPATPQPVTPQPATPSIADASEDYEDELEPQVPERETLSLAAMLQNGQDDDYYDYDEY</sequence>
<evidence type="ECO:0000313" key="3">
    <source>
        <dbReference type="EMBL" id="CAG9789055.1"/>
    </source>
</evidence>
<name>A0A9N9R457_9NEOP</name>
<evidence type="ECO:0000256" key="1">
    <source>
        <dbReference type="SAM" id="MobiDB-lite"/>
    </source>
</evidence>